<proteinExistence type="inferred from homology"/>
<dbReference type="InterPro" id="IPR000070">
    <property type="entry name" value="Pectinesterase_cat"/>
</dbReference>
<dbReference type="Gene3D" id="2.160.20.10">
    <property type="entry name" value="Single-stranded right-handed beta-helix, Pectin lyase-like"/>
    <property type="match status" value="1"/>
</dbReference>
<evidence type="ECO:0000256" key="2">
    <source>
        <dbReference type="ARBA" id="ARBA00022801"/>
    </source>
</evidence>
<dbReference type="GO" id="GO:0045490">
    <property type="term" value="P:pectin catabolic process"/>
    <property type="evidence" value="ECO:0007669"/>
    <property type="project" value="UniProtKB-UniRule"/>
</dbReference>
<dbReference type="EMBL" id="FWYB01000024">
    <property type="protein sequence ID" value="SMD17749.1"/>
    <property type="molecule type" value="Genomic_DNA"/>
</dbReference>
<dbReference type="STRING" id="475255.SAMN04488101_1248"/>
<name>A0A1W2F772_9SPHI</name>
<dbReference type="GO" id="GO:0042545">
    <property type="term" value="P:cell wall modification"/>
    <property type="evidence" value="ECO:0007669"/>
    <property type="project" value="UniProtKB-UniRule"/>
</dbReference>
<dbReference type="UniPathway" id="UPA00545">
    <property type="reaction ID" value="UER00823"/>
</dbReference>
<dbReference type="PANTHER" id="PTHR31321:SF57">
    <property type="entry name" value="PECTINESTERASE 53-RELATED"/>
    <property type="match status" value="1"/>
</dbReference>
<evidence type="ECO:0000313" key="8">
    <source>
        <dbReference type="Proteomes" id="UP000192678"/>
    </source>
</evidence>
<comment type="similarity">
    <text evidence="1">Belongs to the pectinesterase family.</text>
</comment>
<accession>A0A1W2F772</accession>
<dbReference type="RefSeq" id="WP_084292396.1">
    <property type="nucleotide sequence ID" value="NZ_FWYB01000024.1"/>
</dbReference>
<dbReference type="GO" id="GO:0030599">
    <property type="term" value="F:pectinesterase activity"/>
    <property type="evidence" value="ECO:0007669"/>
    <property type="project" value="UniProtKB-UniRule"/>
</dbReference>
<dbReference type="InterPro" id="IPR011050">
    <property type="entry name" value="Pectin_lyase_fold/virulence"/>
</dbReference>
<keyword evidence="3 5" id="KW-0063">Aspartyl esterase</keyword>
<keyword evidence="8" id="KW-1185">Reference proteome</keyword>
<organism evidence="7 8">
    <name type="scientific">Pedobacter nyackensis</name>
    <dbReference type="NCBI Taxonomy" id="475255"/>
    <lineage>
        <taxon>Bacteria</taxon>
        <taxon>Pseudomonadati</taxon>
        <taxon>Bacteroidota</taxon>
        <taxon>Sphingobacteriia</taxon>
        <taxon>Sphingobacteriales</taxon>
        <taxon>Sphingobacteriaceae</taxon>
        <taxon>Pedobacter</taxon>
    </lineage>
</organism>
<feature type="domain" description="Pectinesterase catalytic" evidence="6">
    <location>
        <begin position="26"/>
        <end position="321"/>
    </location>
</feature>
<evidence type="ECO:0000256" key="4">
    <source>
        <dbReference type="PROSITE-ProRule" id="PRU10040"/>
    </source>
</evidence>
<dbReference type="InterPro" id="IPR012334">
    <property type="entry name" value="Pectin_lyas_fold"/>
</dbReference>
<dbReference type="InterPro" id="IPR033131">
    <property type="entry name" value="Pectinesterase_Asp_AS"/>
</dbReference>
<comment type="pathway">
    <text evidence="5">Glycan metabolism; pectin degradation; 2-dehydro-3-deoxy-D-gluconate from pectin: step 1/5.</text>
</comment>
<evidence type="ECO:0000259" key="6">
    <source>
        <dbReference type="Pfam" id="PF01095"/>
    </source>
</evidence>
<dbReference type="Pfam" id="PF01095">
    <property type="entry name" value="Pectinesterase"/>
    <property type="match status" value="1"/>
</dbReference>
<sequence>MKRIILLLVLMVALFGARAQVLSSSIIVAQDGSGNFKSIQEAVNAVRDLGAQRVKILIKKGTYREKLIIPSWKTNILLIGEDKENTIITNNDFSGKMYPQGRDASGKDKFGTFTSYTVLIQGNDVSLENITIANTSGAVGQAVALHVEGDRFVARNCKLMGFQDTLYVATEKSRQLYEDCYIEGTTDFIFGEATAVFQNCTIKSLSNSYVTAAATRKGQKFGFVFFGCKLIADKKVEKVYLGRPWRPYAKTVFINCDLGNHISPEGWNPWKGDAMFPDKEKTTYYAEFGSKGSGAAVKTRVSWSRQLNLKELKKYTLENILGRTDNWNPINK</sequence>
<evidence type="ECO:0000256" key="3">
    <source>
        <dbReference type="ARBA" id="ARBA00023085"/>
    </source>
</evidence>
<evidence type="ECO:0000256" key="5">
    <source>
        <dbReference type="RuleBase" id="RU000589"/>
    </source>
</evidence>
<dbReference type="SUPFAM" id="SSF51126">
    <property type="entry name" value="Pectin lyase-like"/>
    <property type="match status" value="1"/>
</dbReference>
<dbReference type="AlphaFoldDB" id="A0A1W2F772"/>
<dbReference type="OrthoDB" id="9804686at2"/>
<dbReference type="PANTHER" id="PTHR31321">
    <property type="entry name" value="ACYL-COA THIOESTER HYDROLASE YBHC-RELATED"/>
    <property type="match status" value="1"/>
</dbReference>
<dbReference type="PROSITE" id="PS00503">
    <property type="entry name" value="PECTINESTERASE_2"/>
    <property type="match status" value="1"/>
</dbReference>
<reference evidence="7 8" key="1">
    <citation type="submission" date="2017-04" db="EMBL/GenBank/DDBJ databases">
        <authorList>
            <person name="Afonso C.L."/>
            <person name="Miller P.J."/>
            <person name="Scott M.A."/>
            <person name="Spackman E."/>
            <person name="Goraichik I."/>
            <person name="Dimitrov K.M."/>
            <person name="Suarez D.L."/>
            <person name="Swayne D.E."/>
        </authorList>
    </citation>
    <scope>NUCLEOTIDE SEQUENCE [LARGE SCALE GENOMIC DNA]</scope>
    <source>
        <strain evidence="7 8">DSM 19625</strain>
    </source>
</reference>
<dbReference type="Proteomes" id="UP000192678">
    <property type="component" value="Unassembled WGS sequence"/>
</dbReference>
<feature type="active site" evidence="4">
    <location>
        <position position="187"/>
    </location>
</feature>
<gene>
    <name evidence="7" type="ORF">SAMN04488101_1248</name>
</gene>
<protein>
    <recommendedName>
        <fullName evidence="5">Pectinesterase</fullName>
        <ecNumber evidence="5">3.1.1.11</ecNumber>
    </recommendedName>
</protein>
<dbReference type="GO" id="GO:0009279">
    <property type="term" value="C:cell outer membrane"/>
    <property type="evidence" value="ECO:0007669"/>
    <property type="project" value="TreeGrafter"/>
</dbReference>
<evidence type="ECO:0000313" key="7">
    <source>
        <dbReference type="EMBL" id="SMD17749.1"/>
    </source>
</evidence>
<dbReference type="EC" id="3.1.1.11" evidence="5"/>
<evidence type="ECO:0000256" key="1">
    <source>
        <dbReference type="ARBA" id="ARBA00008891"/>
    </source>
</evidence>
<keyword evidence="2 5" id="KW-0378">Hydrolase</keyword>
<comment type="catalytic activity">
    <reaction evidence="5">
        <text>[(1-&gt;4)-alpha-D-galacturonosyl methyl ester](n) + n H2O = [(1-&gt;4)-alpha-D-galacturonosyl](n) + n methanol + n H(+)</text>
        <dbReference type="Rhea" id="RHEA:22380"/>
        <dbReference type="Rhea" id="RHEA-COMP:14570"/>
        <dbReference type="Rhea" id="RHEA-COMP:14573"/>
        <dbReference type="ChEBI" id="CHEBI:15377"/>
        <dbReference type="ChEBI" id="CHEBI:15378"/>
        <dbReference type="ChEBI" id="CHEBI:17790"/>
        <dbReference type="ChEBI" id="CHEBI:140522"/>
        <dbReference type="ChEBI" id="CHEBI:140523"/>
        <dbReference type="EC" id="3.1.1.11"/>
    </reaction>
</comment>